<dbReference type="EMBL" id="LAZR01045132">
    <property type="protein sequence ID" value="KKK99604.1"/>
    <property type="molecule type" value="Genomic_DNA"/>
</dbReference>
<organism evidence="3">
    <name type="scientific">marine sediment metagenome</name>
    <dbReference type="NCBI Taxonomy" id="412755"/>
    <lineage>
        <taxon>unclassified sequences</taxon>
        <taxon>metagenomes</taxon>
        <taxon>ecological metagenomes</taxon>
    </lineage>
</organism>
<protein>
    <recommendedName>
        <fullName evidence="2">Bacteriophage lambda Replication protein O N-terminal domain-containing protein</fullName>
    </recommendedName>
</protein>
<feature type="domain" description="Bacteriophage lambda Replication protein O N-terminal" evidence="2">
    <location>
        <begin position="27"/>
        <end position="101"/>
    </location>
</feature>
<name>A0A0F9CB82_9ZZZZ</name>
<dbReference type="InterPro" id="IPR006497">
    <property type="entry name" value="Phage_lambda_VrpO_N"/>
</dbReference>
<feature type="compositionally biased region" description="Basic and acidic residues" evidence="1">
    <location>
        <begin position="193"/>
        <end position="202"/>
    </location>
</feature>
<evidence type="ECO:0000259" key="2">
    <source>
        <dbReference type="Pfam" id="PF04492"/>
    </source>
</evidence>
<dbReference type="Gene3D" id="1.10.10.10">
    <property type="entry name" value="Winged helix-like DNA-binding domain superfamily/Winged helix DNA-binding domain"/>
    <property type="match status" value="1"/>
</dbReference>
<feature type="region of interest" description="Disordered" evidence="1">
    <location>
        <begin position="138"/>
        <end position="202"/>
    </location>
</feature>
<comment type="caution">
    <text evidence="3">The sequence shown here is derived from an EMBL/GenBank/DDBJ whole genome shotgun (WGS) entry which is preliminary data.</text>
</comment>
<feature type="non-terminal residue" evidence="3">
    <location>
        <position position="288"/>
    </location>
</feature>
<feature type="region of interest" description="Disordered" evidence="1">
    <location>
        <begin position="1"/>
        <end position="23"/>
    </location>
</feature>
<dbReference type="InterPro" id="IPR036388">
    <property type="entry name" value="WH-like_DNA-bd_sf"/>
</dbReference>
<accession>A0A0F9CB82</accession>
<dbReference type="AlphaFoldDB" id="A0A0F9CB82"/>
<feature type="compositionally biased region" description="Polar residues" evidence="1">
    <location>
        <begin position="141"/>
        <end position="156"/>
    </location>
</feature>
<dbReference type="InterPro" id="IPR036390">
    <property type="entry name" value="WH_DNA-bd_sf"/>
</dbReference>
<sequence>MLKNPYRAQSKVNPGAERGPGGVWDRRIPTTTFRALLMAGLPGAEYQVVLHIIERTWGFGQESRPISLTEFTKKAYVSRRTVSRAISQLEERRIIVIGHHRREGTLNTYLFNPYWDTWLTEQVLDVNVILEGSGEADTMAENGTSAKNGNSRTMATSGKGGLPDLAPTMATGGKGGLPTPSLAPSAGNKPLKQRKETKKERGNRLLKERDQIFELWNSVRIHQHRGLTDKRSRVILAALKEHTVEEVCQAIITYSKAQFGEQYRWDWRWTLELFINRGLERFIGNEEE</sequence>
<evidence type="ECO:0000256" key="1">
    <source>
        <dbReference type="SAM" id="MobiDB-lite"/>
    </source>
</evidence>
<dbReference type="Pfam" id="PF04492">
    <property type="entry name" value="Phage_rep_O"/>
    <property type="match status" value="1"/>
</dbReference>
<gene>
    <name evidence="3" type="ORF">LCGC14_2631080</name>
</gene>
<reference evidence="3" key="1">
    <citation type="journal article" date="2015" name="Nature">
        <title>Complex archaea that bridge the gap between prokaryotes and eukaryotes.</title>
        <authorList>
            <person name="Spang A."/>
            <person name="Saw J.H."/>
            <person name="Jorgensen S.L."/>
            <person name="Zaremba-Niedzwiedzka K."/>
            <person name="Martijn J."/>
            <person name="Lind A.E."/>
            <person name="van Eijk R."/>
            <person name="Schleper C."/>
            <person name="Guy L."/>
            <person name="Ettema T.J."/>
        </authorList>
    </citation>
    <scope>NUCLEOTIDE SEQUENCE</scope>
</reference>
<evidence type="ECO:0000313" key="3">
    <source>
        <dbReference type="EMBL" id="KKK99604.1"/>
    </source>
</evidence>
<dbReference type="GO" id="GO:0006260">
    <property type="term" value="P:DNA replication"/>
    <property type="evidence" value="ECO:0007669"/>
    <property type="project" value="InterPro"/>
</dbReference>
<dbReference type="SUPFAM" id="SSF46785">
    <property type="entry name" value="Winged helix' DNA-binding domain"/>
    <property type="match status" value="1"/>
</dbReference>
<proteinExistence type="predicted"/>